<dbReference type="InterPro" id="IPR016908">
    <property type="entry name" value="UCP029037"/>
</dbReference>
<evidence type="ECO:0000313" key="1">
    <source>
        <dbReference type="EMBL" id="OOR99189.1"/>
    </source>
</evidence>
<protein>
    <recommendedName>
        <fullName evidence="3">Zn-ribbon-containing protein</fullName>
    </recommendedName>
</protein>
<comment type="caution">
    <text evidence="1">The sequence shown here is derived from an EMBL/GenBank/DDBJ whole genome shotgun (WGS) entry which is preliminary data.</text>
</comment>
<dbReference type="EMBL" id="MUYA01000007">
    <property type="protein sequence ID" value="OOR99189.1"/>
    <property type="molecule type" value="Genomic_DNA"/>
</dbReference>
<dbReference type="Proteomes" id="UP000190867">
    <property type="component" value="Unassembled WGS sequence"/>
</dbReference>
<evidence type="ECO:0000313" key="2">
    <source>
        <dbReference type="Proteomes" id="UP000190867"/>
    </source>
</evidence>
<accession>A0A1T0ARY5</accession>
<gene>
    <name evidence="1" type="ORF">B0187_05375</name>
</gene>
<dbReference type="STRING" id="734.B0187_05375"/>
<evidence type="ECO:0008006" key="3">
    <source>
        <dbReference type="Google" id="ProtNLM"/>
    </source>
</evidence>
<reference evidence="1 2" key="1">
    <citation type="submission" date="2017-02" db="EMBL/GenBank/DDBJ databases">
        <title>Draft genome sequence of Haemophilus paracuniculus CCUG 43573 type strain.</title>
        <authorList>
            <person name="Engstrom-Jakobsson H."/>
            <person name="Salva-Serra F."/>
            <person name="Thorell K."/>
            <person name="Gonzales-Siles L."/>
            <person name="Karlsson R."/>
            <person name="Boulund F."/>
            <person name="Engstrand L."/>
            <person name="Kristiansson E."/>
            <person name="Moore E."/>
        </authorList>
    </citation>
    <scope>NUCLEOTIDE SEQUENCE [LARGE SCALE GENOMIC DNA]</scope>
    <source>
        <strain evidence="1 2">CCUG 43573</strain>
    </source>
</reference>
<proteinExistence type="predicted"/>
<dbReference type="Pfam" id="PF10071">
    <property type="entry name" value="DUF2310"/>
    <property type="match status" value="1"/>
</dbReference>
<dbReference type="OrthoDB" id="5589102at2"/>
<name>A0A1T0ARY5_9PAST</name>
<dbReference type="PIRSF" id="PIRSF029037">
    <property type="entry name" value="UCP029037_Zn_ribbon"/>
    <property type="match status" value="1"/>
</dbReference>
<sequence>MYQAIAHFRYTEIRHDTFPLVSHVVEQWRDNGQIIGREFGITRSPQMISVRVAIPEQDSLMPEWNSEGVNEAQKMAQQAGILFDSFEIVGLDYQADTTSKDDKPSFYILYTTHLDSCSPLYNGDDFCPVPLYRVLQNAPELANRVIKWQENWQACDQLQMNGDALEQEALAQISDYDSTLSQQGIALCREIEALTGIPTYYYLYRLGTDEQTERERKCPATGKDWLLAEPLHHIFHFKCDESRLLSNLSWEIA</sequence>
<organism evidence="1 2">
    <name type="scientific">Haemophilus paracuniculus</name>
    <dbReference type="NCBI Taxonomy" id="734"/>
    <lineage>
        <taxon>Bacteria</taxon>
        <taxon>Pseudomonadati</taxon>
        <taxon>Pseudomonadota</taxon>
        <taxon>Gammaproteobacteria</taxon>
        <taxon>Pasteurellales</taxon>
        <taxon>Pasteurellaceae</taxon>
        <taxon>Haemophilus</taxon>
    </lineage>
</organism>
<dbReference type="AlphaFoldDB" id="A0A1T0ARY5"/>
<dbReference type="RefSeq" id="WP_078236837.1">
    <property type="nucleotide sequence ID" value="NZ_MUYA01000007.1"/>
</dbReference>
<keyword evidence="2" id="KW-1185">Reference proteome</keyword>